<proteinExistence type="predicted"/>
<reference evidence="1 2" key="1">
    <citation type="submission" date="2019-05" db="EMBL/GenBank/DDBJ databases">
        <title>Tamlana fucoidanivorans sp. nov., isolated from the surface of algae collected from Fujian province in China.</title>
        <authorList>
            <person name="Li J."/>
        </authorList>
    </citation>
    <scope>NUCLEOTIDE SEQUENCE [LARGE SCALE GENOMIC DNA]</scope>
    <source>
        <strain evidence="1 2">CW2-9</strain>
    </source>
</reference>
<dbReference type="AlphaFoldDB" id="A0A5C4SIC4"/>
<sequence>MLEQPDKALHYQYKNLLLTSEEIKTKKDEVRHMVSTYNLGSSLYNMEAYRLSLHYLNIVLKKWKKHGFANRTIAAVYTDLGMFKQALIHAETAFPKEDTINAHSYKNQQKISGQ</sequence>
<dbReference type="SUPFAM" id="SSF48452">
    <property type="entry name" value="TPR-like"/>
    <property type="match status" value="1"/>
</dbReference>
<organism evidence="1 2">
    <name type="scientific">Allotamlana fucoidanivorans</name>
    <dbReference type="NCBI Taxonomy" id="2583814"/>
    <lineage>
        <taxon>Bacteria</taxon>
        <taxon>Pseudomonadati</taxon>
        <taxon>Bacteroidota</taxon>
        <taxon>Flavobacteriia</taxon>
        <taxon>Flavobacteriales</taxon>
        <taxon>Flavobacteriaceae</taxon>
        <taxon>Allotamlana</taxon>
    </lineage>
</organism>
<gene>
    <name evidence="1" type="ORF">FGF67_11235</name>
</gene>
<dbReference type="Proteomes" id="UP000308713">
    <property type="component" value="Unassembled WGS sequence"/>
</dbReference>
<keyword evidence="2" id="KW-1185">Reference proteome</keyword>
<dbReference type="Gene3D" id="1.25.40.10">
    <property type="entry name" value="Tetratricopeptide repeat domain"/>
    <property type="match status" value="1"/>
</dbReference>
<dbReference type="EMBL" id="VDCS01000010">
    <property type="protein sequence ID" value="TNJ43484.1"/>
    <property type="molecule type" value="Genomic_DNA"/>
</dbReference>
<comment type="caution">
    <text evidence="1">The sequence shown here is derived from an EMBL/GenBank/DDBJ whole genome shotgun (WGS) entry which is preliminary data.</text>
</comment>
<name>A0A5C4SIC4_9FLAO</name>
<protein>
    <recommendedName>
        <fullName evidence="3">Tetratricopeptide repeat protein</fullName>
    </recommendedName>
</protein>
<evidence type="ECO:0000313" key="2">
    <source>
        <dbReference type="Proteomes" id="UP000308713"/>
    </source>
</evidence>
<accession>A0A5C4SIC4</accession>
<evidence type="ECO:0000313" key="1">
    <source>
        <dbReference type="EMBL" id="TNJ43484.1"/>
    </source>
</evidence>
<dbReference type="InterPro" id="IPR011990">
    <property type="entry name" value="TPR-like_helical_dom_sf"/>
</dbReference>
<evidence type="ECO:0008006" key="3">
    <source>
        <dbReference type="Google" id="ProtNLM"/>
    </source>
</evidence>
<dbReference type="RefSeq" id="WP_139697791.1">
    <property type="nucleotide sequence ID" value="NZ_CP074074.1"/>
</dbReference>